<feature type="compositionally biased region" description="Polar residues" evidence="2">
    <location>
        <begin position="178"/>
        <end position="192"/>
    </location>
</feature>
<proteinExistence type="predicted"/>
<feature type="compositionally biased region" description="Basic and acidic residues" evidence="2">
    <location>
        <begin position="622"/>
        <end position="639"/>
    </location>
</feature>
<dbReference type="AlphaFoldDB" id="A0A8J2QMZ7"/>
<dbReference type="OrthoDB" id="10070972at2759"/>
<protein>
    <submittedName>
        <fullName evidence="4">(African queen) hypothetical protein</fullName>
    </submittedName>
</protein>
<feature type="region of interest" description="Disordered" evidence="2">
    <location>
        <begin position="431"/>
        <end position="461"/>
    </location>
</feature>
<feature type="compositionally biased region" description="Polar residues" evidence="2">
    <location>
        <begin position="309"/>
        <end position="322"/>
    </location>
</feature>
<accession>A0A8J2QMZ7</accession>
<organism evidence="4 5">
    <name type="scientific">Danaus chrysippus</name>
    <name type="common">African queen</name>
    <dbReference type="NCBI Taxonomy" id="151541"/>
    <lineage>
        <taxon>Eukaryota</taxon>
        <taxon>Metazoa</taxon>
        <taxon>Ecdysozoa</taxon>
        <taxon>Arthropoda</taxon>
        <taxon>Hexapoda</taxon>
        <taxon>Insecta</taxon>
        <taxon>Pterygota</taxon>
        <taxon>Neoptera</taxon>
        <taxon>Endopterygota</taxon>
        <taxon>Lepidoptera</taxon>
        <taxon>Glossata</taxon>
        <taxon>Ditrysia</taxon>
        <taxon>Papilionoidea</taxon>
        <taxon>Nymphalidae</taxon>
        <taxon>Danainae</taxon>
        <taxon>Danaini</taxon>
        <taxon>Danaina</taxon>
        <taxon>Danaus</taxon>
        <taxon>Anosia</taxon>
    </lineage>
</organism>
<dbReference type="GO" id="GO:0008270">
    <property type="term" value="F:zinc ion binding"/>
    <property type="evidence" value="ECO:0007669"/>
    <property type="project" value="UniProtKB-KW"/>
</dbReference>
<feature type="compositionally biased region" description="Basic and acidic residues" evidence="2">
    <location>
        <begin position="524"/>
        <end position="543"/>
    </location>
</feature>
<evidence type="ECO:0000256" key="2">
    <source>
        <dbReference type="SAM" id="MobiDB-lite"/>
    </source>
</evidence>
<dbReference type="GO" id="GO:0005634">
    <property type="term" value="C:nucleus"/>
    <property type="evidence" value="ECO:0007669"/>
    <property type="project" value="TreeGrafter"/>
</dbReference>
<feature type="compositionally biased region" description="Acidic residues" evidence="2">
    <location>
        <begin position="544"/>
        <end position="563"/>
    </location>
</feature>
<keyword evidence="1" id="KW-0479">Metal-binding</keyword>
<feature type="region of interest" description="Disordered" evidence="2">
    <location>
        <begin position="521"/>
        <end position="643"/>
    </location>
</feature>
<evidence type="ECO:0000256" key="1">
    <source>
        <dbReference type="PROSITE-ProRule" id="PRU00042"/>
    </source>
</evidence>
<dbReference type="Gene3D" id="3.30.160.60">
    <property type="entry name" value="Classic Zinc Finger"/>
    <property type="match status" value="2"/>
</dbReference>
<dbReference type="PANTHER" id="PTHR15021">
    <property type="entry name" value="DISCONNECTED-RELATED"/>
    <property type="match status" value="1"/>
</dbReference>
<name>A0A8J2QMZ7_9NEOP</name>
<keyword evidence="1" id="KW-0862">Zinc</keyword>
<dbReference type="InterPro" id="IPR040436">
    <property type="entry name" value="Disconnected-like"/>
</dbReference>
<dbReference type="GO" id="GO:0006355">
    <property type="term" value="P:regulation of DNA-templated transcription"/>
    <property type="evidence" value="ECO:0007669"/>
    <property type="project" value="TreeGrafter"/>
</dbReference>
<keyword evidence="1" id="KW-0863">Zinc-finger</keyword>
<reference evidence="4" key="1">
    <citation type="submission" date="2021-09" db="EMBL/GenBank/DDBJ databases">
        <authorList>
            <person name="Martin H S."/>
        </authorList>
    </citation>
    <scope>NUCLEOTIDE SEQUENCE</scope>
</reference>
<feature type="region of interest" description="Disordered" evidence="2">
    <location>
        <begin position="758"/>
        <end position="778"/>
    </location>
</feature>
<dbReference type="PROSITE" id="PS50157">
    <property type="entry name" value="ZINC_FINGER_C2H2_2"/>
    <property type="match status" value="3"/>
</dbReference>
<gene>
    <name evidence="4" type="ORF">DCHRY22_LOCUS6926</name>
</gene>
<evidence type="ECO:0000313" key="4">
    <source>
        <dbReference type="EMBL" id="CAG9566254.1"/>
    </source>
</evidence>
<feature type="domain" description="C2H2-type" evidence="3">
    <location>
        <begin position="1010"/>
        <end position="1034"/>
    </location>
</feature>
<feature type="compositionally biased region" description="Low complexity" evidence="2">
    <location>
        <begin position="767"/>
        <end position="778"/>
    </location>
</feature>
<dbReference type="SMART" id="SM00355">
    <property type="entry name" value="ZnF_C2H2"/>
    <property type="match status" value="6"/>
</dbReference>
<comment type="caution">
    <text evidence="4">The sequence shown here is derived from an EMBL/GenBank/DDBJ whole genome shotgun (WGS) entry which is preliminary data.</text>
</comment>
<sequence length="1092" mass="124804">MNGDIDDSLTKLNMFVKRWWEDDYKESQSGSAERWSGCGPEHNLALHQILKLQEARALHKTSLLPLYKKNGLASPGASQDYEQIQEKNMDNEEEMRALDQLKLETEFRRLMERSSRDRNEESLKYFQHVMEAKCNLEYLRNIQEKESREQLDKEVNVKKEKLSPKYNRYSPEQKLSPHHSSAEASPNRSVHMSSPSSCISTTSPVNSSPLNHLQNMQPFDFRKHKINENIVKEERKSSYGNISSAEKAAVDAVMRNQFFNFQLPTNLPMQPLSIPSTFSHPAAMVAALSQNPMGLASLQALLPQISSKTVENPESRLNSSSKQRSENVRTDDENVLNLSKDVYSDANKTRDMMLGKCISPPKRQWGASQMPLNLGTHFINPATGKKRVQCNVCLKTFCDKGALKIHFSAVHLREMHKCTVEGCSMMFSSRRSRNRHSANPNPKLHSPHLRRKISPHDGRSAQAHPVLIPPPGSGLSIPPVMNPMHPFGSYPILNSSHNMRQHASNMLFDYKSNVNFSQTLDQAQHMRRESSSVENKDHEGHGDSDEDDGIVVVAGDDDDDDNDNITNVYYTSLNKSSVSMDDSENEYDQRSVSDNNENTDSIKETTSPEVIKRKRKNLNPTRLEKNYISDDHDKQDTKQDNYQNDEALNLKRVKCEENVNGTNYNAPCENGTNIKIKQEPTTDTDNGEMNFGPQDLRVKEEATDKCETTKHERFDETNNEFSTENSLKRLESLSKGDFPSVTKKIECNNQLGSYNMSLNDSTDFSDRSPSSSVSSYDYTSDDNHGQIYGHFDNGFFITTSDVPIDTDNPLKCKVCDKLFQNIYILKTHYQNVHLKVMYRCNNEGCKAAFTTRRNRDRHNSNANLHRRLLSDQKIHDESRVLERLKEQIDIILKFNEEERAVPYIESQKYYRAKELNKPKNYLGQMPFGAPYPTIPMPETYLNGRDMFSQHPFLFTPFGMLPNFPPLPFGFLPPGLNSFAYQNQNCSPPLSLKLNYCVEDEAPHQNKDGYYPCRGCRDSFKDLSCLKLHCESVHSQLLHRCSVGGCTAAFFSRSKRNLHSEKHASRLQLTTHNRLIICKKIRHSIVIMCNKCI</sequence>
<dbReference type="Proteomes" id="UP000789524">
    <property type="component" value="Unassembled WGS sequence"/>
</dbReference>
<keyword evidence="5" id="KW-1185">Reference proteome</keyword>
<feature type="compositionally biased region" description="Basic and acidic residues" evidence="2">
    <location>
        <begin position="148"/>
        <end position="163"/>
    </location>
</feature>
<feature type="region of interest" description="Disordered" evidence="2">
    <location>
        <begin position="309"/>
        <end position="331"/>
    </location>
</feature>
<feature type="compositionally biased region" description="Polar residues" evidence="2">
    <location>
        <begin position="566"/>
        <end position="580"/>
    </location>
</feature>
<dbReference type="PANTHER" id="PTHR15021:SF0">
    <property type="entry name" value="DISCO-RELATED, ISOFORM A-RELATED"/>
    <property type="match status" value="1"/>
</dbReference>
<feature type="compositionally biased region" description="Polar residues" evidence="2">
    <location>
        <begin position="590"/>
        <end position="608"/>
    </location>
</feature>
<feature type="region of interest" description="Disordered" evidence="2">
    <location>
        <begin position="148"/>
        <end position="209"/>
    </location>
</feature>
<dbReference type="PROSITE" id="PS00028">
    <property type="entry name" value="ZINC_FINGER_C2H2_1"/>
    <property type="match status" value="4"/>
</dbReference>
<evidence type="ECO:0000313" key="5">
    <source>
        <dbReference type="Proteomes" id="UP000789524"/>
    </source>
</evidence>
<dbReference type="InterPro" id="IPR013087">
    <property type="entry name" value="Znf_C2H2_type"/>
</dbReference>
<evidence type="ECO:0000259" key="3">
    <source>
        <dbReference type="PROSITE" id="PS50157"/>
    </source>
</evidence>
<feature type="compositionally biased region" description="Low complexity" evidence="2">
    <location>
        <begin position="193"/>
        <end position="204"/>
    </location>
</feature>
<feature type="domain" description="C2H2-type" evidence="3">
    <location>
        <begin position="388"/>
        <end position="416"/>
    </location>
</feature>
<dbReference type="EMBL" id="CAKASE010000056">
    <property type="protein sequence ID" value="CAG9566254.1"/>
    <property type="molecule type" value="Genomic_DNA"/>
</dbReference>
<feature type="domain" description="C2H2-type" evidence="3">
    <location>
        <begin position="810"/>
        <end position="833"/>
    </location>
</feature>